<feature type="compositionally biased region" description="Polar residues" evidence="1">
    <location>
        <begin position="387"/>
        <end position="407"/>
    </location>
</feature>
<dbReference type="GO" id="GO:0044615">
    <property type="term" value="C:nuclear pore nuclear basket"/>
    <property type="evidence" value="ECO:0007669"/>
    <property type="project" value="InterPro"/>
</dbReference>
<dbReference type="GO" id="GO:0008298">
    <property type="term" value="P:intracellular mRNA localization"/>
    <property type="evidence" value="ECO:0007669"/>
    <property type="project" value="TreeGrafter"/>
</dbReference>
<dbReference type="HOGENOM" id="CLU_618299_0_0_1"/>
<dbReference type="GO" id="GO:0034398">
    <property type="term" value="P:telomere tethering at nuclear periphery"/>
    <property type="evidence" value="ECO:0007669"/>
    <property type="project" value="TreeGrafter"/>
</dbReference>
<dbReference type="EMBL" id="LN736363">
    <property type="protein sequence ID" value="CEP61784.1"/>
    <property type="molecule type" value="Genomic_DNA"/>
</dbReference>
<gene>
    <name evidence="2" type="ORF">LALA0_S04e00606g</name>
</gene>
<accession>A0A0C7MPG4</accession>
<feature type="compositionally biased region" description="Basic and acidic residues" evidence="1">
    <location>
        <begin position="432"/>
        <end position="450"/>
    </location>
</feature>
<feature type="compositionally biased region" description="Basic and acidic residues" evidence="1">
    <location>
        <begin position="469"/>
        <end position="490"/>
    </location>
</feature>
<dbReference type="PANTHER" id="PTHR28284">
    <property type="entry name" value="NUCLEOPORIN NUP60"/>
    <property type="match status" value="1"/>
</dbReference>
<dbReference type="GeneID" id="34685225"/>
<dbReference type="InterPro" id="IPR034432">
    <property type="entry name" value="Nup60"/>
</dbReference>
<dbReference type="GO" id="GO:0016973">
    <property type="term" value="P:poly(A)+ mRNA export from nucleus"/>
    <property type="evidence" value="ECO:0007669"/>
    <property type="project" value="TreeGrafter"/>
</dbReference>
<dbReference type="OrthoDB" id="5370852at2759"/>
<feature type="region of interest" description="Disordered" evidence="1">
    <location>
        <begin position="233"/>
        <end position="254"/>
    </location>
</feature>
<feature type="compositionally biased region" description="Polar residues" evidence="1">
    <location>
        <begin position="454"/>
        <end position="468"/>
    </location>
</feature>
<sequence length="519" mass="56563">MQNKRQDIFGKGPQAPYSRILKKQDRGKRTFLSKVKSFFASGNPDSVNSLKLVRVPEFQGVSAPGGFYDRPPNNLISTKERSISKGPEAIEEDPGAATLEEVNSSNSTLAQFFRQKGDEALSEVEYEGVLSLMRKIRSGPTENLPSSEVTSEVSCIQAEPSSILKANAGPHEISLKTPQFHPKYDNYSTTANTSLKSISSTGTTRSRVFDYAGLPSPYKTSSYRHGASHLSAVTKKNKTNVDSAPAPEAHTQEKLSNTASALLSLLDSGEVKPKASGLANPYANRVSEFKKFRKSVEPSISAPDTPSKNGASAVQSLALSEIRNTEDTECDKGDKTSAAQHFTKYKPAKASTLRTTVSAPKVPQNKAGSVPKQSDDSPSVHPYSGAFNFTYSTTAPALGRESSTTSQKDTREAKKPFGDGTDEGFQSKPSHAQREQESPSEHQGLKRGDEEASLNLTASQLNHSPNTSRNDDSESLSHPHSKAEQPRHFFEFFPPPSSGLKREWINRDLVKSWKNTFAF</sequence>
<feature type="region of interest" description="Disordered" evidence="1">
    <location>
        <begin position="320"/>
        <end position="500"/>
    </location>
</feature>
<protein>
    <submittedName>
        <fullName evidence="2">LALA0S04e00606g1_1</fullName>
    </submittedName>
</protein>
<feature type="region of interest" description="Disordered" evidence="1">
    <location>
        <begin position="63"/>
        <end position="93"/>
    </location>
</feature>
<proteinExistence type="predicted"/>
<dbReference type="STRING" id="1245769.A0A0C7MPG4"/>
<organism evidence="2 3">
    <name type="scientific">Lachancea lanzarotensis</name>
    <dbReference type="NCBI Taxonomy" id="1245769"/>
    <lineage>
        <taxon>Eukaryota</taxon>
        <taxon>Fungi</taxon>
        <taxon>Dikarya</taxon>
        <taxon>Ascomycota</taxon>
        <taxon>Saccharomycotina</taxon>
        <taxon>Saccharomycetes</taxon>
        <taxon>Saccharomycetales</taxon>
        <taxon>Saccharomycetaceae</taxon>
        <taxon>Lachancea</taxon>
    </lineage>
</organism>
<evidence type="ECO:0000256" key="1">
    <source>
        <dbReference type="SAM" id="MobiDB-lite"/>
    </source>
</evidence>
<name>A0A0C7MPG4_9SACH</name>
<dbReference type="AlphaFoldDB" id="A0A0C7MPG4"/>
<reference evidence="2 3" key="1">
    <citation type="submission" date="2014-12" db="EMBL/GenBank/DDBJ databases">
        <authorList>
            <person name="Neuveglise Cecile"/>
        </authorList>
    </citation>
    <scope>NUCLEOTIDE SEQUENCE [LARGE SCALE GENOMIC DNA]</scope>
    <source>
        <strain evidence="2 3">CBS 12615</strain>
    </source>
</reference>
<dbReference type="Proteomes" id="UP000054304">
    <property type="component" value="Unassembled WGS sequence"/>
</dbReference>
<evidence type="ECO:0000313" key="2">
    <source>
        <dbReference type="EMBL" id="CEP61784.1"/>
    </source>
</evidence>
<dbReference type="GO" id="GO:0006607">
    <property type="term" value="P:NLS-bearing protein import into nucleus"/>
    <property type="evidence" value="ECO:0007669"/>
    <property type="project" value="TreeGrafter"/>
</dbReference>
<dbReference type="PANTHER" id="PTHR28284:SF1">
    <property type="entry name" value="NUCLEOPORIN NUP60"/>
    <property type="match status" value="1"/>
</dbReference>
<dbReference type="RefSeq" id="XP_022628016.1">
    <property type="nucleotide sequence ID" value="XM_022772563.1"/>
</dbReference>
<dbReference type="GO" id="GO:0017056">
    <property type="term" value="F:structural constituent of nuclear pore"/>
    <property type="evidence" value="ECO:0007669"/>
    <property type="project" value="InterPro"/>
</dbReference>
<dbReference type="GO" id="GO:0031990">
    <property type="term" value="P:mRNA export from nucleus in response to heat stress"/>
    <property type="evidence" value="ECO:0007669"/>
    <property type="project" value="TreeGrafter"/>
</dbReference>
<feature type="compositionally biased region" description="Basic and acidic residues" evidence="1">
    <location>
        <begin position="323"/>
        <end position="335"/>
    </location>
</feature>
<evidence type="ECO:0000313" key="3">
    <source>
        <dbReference type="Proteomes" id="UP000054304"/>
    </source>
</evidence>
<keyword evidence="3" id="KW-1185">Reference proteome</keyword>
<feature type="compositionally biased region" description="Basic and acidic residues" evidence="1">
    <location>
        <begin position="408"/>
        <end position="417"/>
    </location>
</feature>